<evidence type="ECO:0000256" key="5">
    <source>
        <dbReference type="PROSITE-ProRule" id="PRU00169"/>
    </source>
</evidence>
<dbReference type="FunFam" id="3.30.565.10:FF:000010">
    <property type="entry name" value="Sensor histidine kinase RcsC"/>
    <property type="match status" value="1"/>
</dbReference>
<evidence type="ECO:0000313" key="9">
    <source>
        <dbReference type="Proteomes" id="UP000697710"/>
    </source>
</evidence>
<dbReference type="Proteomes" id="UP000697710">
    <property type="component" value="Unassembled WGS sequence"/>
</dbReference>
<feature type="domain" description="Response regulatory" evidence="7">
    <location>
        <begin position="222"/>
        <end position="338"/>
    </location>
</feature>
<dbReference type="Pfam" id="PF02518">
    <property type="entry name" value="HATPase_c"/>
    <property type="match status" value="1"/>
</dbReference>
<dbReference type="InterPro" id="IPR011006">
    <property type="entry name" value="CheY-like_superfamily"/>
</dbReference>
<dbReference type="EMBL" id="JAGQHR010000104">
    <property type="protein sequence ID" value="MCA9727069.1"/>
    <property type="molecule type" value="Genomic_DNA"/>
</dbReference>
<dbReference type="PANTHER" id="PTHR45339:SF1">
    <property type="entry name" value="HYBRID SIGNAL TRANSDUCTION HISTIDINE KINASE J"/>
    <property type="match status" value="1"/>
</dbReference>
<dbReference type="PANTHER" id="PTHR45339">
    <property type="entry name" value="HYBRID SIGNAL TRANSDUCTION HISTIDINE KINASE J"/>
    <property type="match status" value="1"/>
</dbReference>
<accession>A0A956LX10</accession>
<name>A0A956LX10_UNCEI</name>
<evidence type="ECO:0000256" key="4">
    <source>
        <dbReference type="ARBA" id="ARBA00023012"/>
    </source>
</evidence>
<protein>
    <recommendedName>
        <fullName evidence="2">histidine kinase</fullName>
        <ecNumber evidence="2">2.7.13.3</ecNumber>
    </recommendedName>
</protein>
<dbReference type="AlphaFoldDB" id="A0A956LX10"/>
<evidence type="ECO:0000256" key="2">
    <source>
        <dbReference type="ARBA" id="ARBA00012438"/>
    </source>
</evidence>
<gene>
    <name evidence="8" type="ORF">KC729_05245</name>
</gene>
<feature type="non-terminal residue" evidence="8">
    <location>
        <position position="1"/>
    </location>
</feature>
<dbReference type="SMART" id="SM00387">
    <property type="entry name" value="HATPase_c"/>
    <property type="match status" value="1"/>
</dbReference>
<evidence type="ECO:0000313" key="8">
    <source>
        <dbReference type="EMBL" id="MCA9727069.1"/>
    </source>
</evidence>
<feature type="modified residue" description="4-aspartylphosphate" evidence="5">
    <location>
        <position position="271"/>
    </location>
</feature>
<dbReference type="CDD" id="cd16922">
    <property type="entry name" value="HATPase_EvgS-ArcB-TorS-like"/>
    <property type="match status" value="1"/>
</dbReference>
<dbReference type="PROSITE" id="PS50110">
    <property type="entry name" value="RESPONSE_REGULATORY"/>
    <property type="match status" value="1"/>
</dbReference>
<keyword evidence="3 5" id="KW-0597">Phosphoprotein</keyword>
<evidence type="ECO:0000259" key="6">
    <source>
        <dbReference type="PROSITE" id="PS50109"/>
    </source>
</evidence>
<dbReference type="EC" id="2.7.13.3" evidence="2"/>
<organism evidence="8 9">
    <name type="scientific">Eiseniibacteriota bacterium</name>
    <dbReference type="NCBI Taxonomy" id="2212470"/>
    <lineage>
        <taxon>Bacteria</taxon>
        <taxon>Candidatus Eiseniibacteriota</taxon>
    </lineage>
</organism>
<reference evidence="8" key="1">
    <citation type="submission" date="2020-04" db="EMBL/GenBank/DDBJ databases">
        <authorList>
            <person name="Zhang T."/>
        </authorList>
    </citation>
    <scope>NUCLEOTIDE SEQUENCE</scope>
    <source>
        <strain evidence="8">HKST-UBA01</strain>
    </source>
</reference>
<dbReference type="SMART" id="SM00448">
    <property type="entry name" value="REC"/>
    <property type="match status" value="1"/>
</dbReference>
<evidence type="ECO:0000259" key="7">
    <source>
        <dbReference type="PROSITE" id="PS50110"/>
    </source>
</evidence>
<comment type="caution">
    <text evidence="8">The sequence shown here is derived from an EMBL/GenBank/DDBJ whole genome shotgun (WGS) entry which is preliminary data.</text>
</comment>
<sequence>LGTPLDEEQRSLAETIRSSGHSLMIVLNDILDLSKIEEGRLEIDPTPLSLAEAVESVSKLFRQASQAKHLSLHCRIDPQVPCSVLGDGARIRQILTNLVGNAIKFTEEGAITIELQVTEMLEGRVGVRILVTDTGVGISADRLDRIFERFTQEDASTTRRFGGTGLGLAISKRLAQLMGGEIEVRSELGRGSEFALRLTLPVTECPQSGDEVGQEEILAKHRILLVEDNPINQKVAKHMLDRLGQETDIAVNGVEAISMVGKKRYDLVLMDCQMPVMDGYEATARIRQLDDGVGLPIVALTARAMAGDREHCLAAGMDDFLPKPVRLTELQGVLARWTHPRLRRSA</sequence>
<dbReference type="PROSITE" id="PS50109">
    <property type="entry name" value="HIS_KIN"/>
    <property type="match status" value="1"/>
</dbReference>
<dbReference type="Gene3D" id="3.40.50.2300">
    <property type="match status" value="1"/>
</dbReference>
<feature type="domain" description="Histidine kinase" evidence="6">
    <location>
        <begin position="1"/>
        <end position="202"/>
    </location>
</feature>
<dbReference type="GO" id="GO:0004673">
    <property type="term" value="F:protein histidine kinase activity"/>
    <property type="evidence" value="ECO:0007669"/>
    <property type="project" value="UniProtKB-EC"/>
</dbReference>
<dbReference type="SUPFAM" id="SSF55874">
    <property type="entry name" value="ATPase domain of HSP90 chaperone/DNA topoisomerase II/histidine kinase"/>
    <property type="match status" value="1"/>
</dbReference>
<dbReference type="InterPro" id="IPR005467">
    <property type="entry name" value="His_kinase_dom"/>
</dbReference>
<dbReference type="PRINTS" id="PR00344">
    <property type="entry name" value="BCTRLSENSOR"/>
</dbReference>
<dbReference type="Gene3D" id="3.30.565.10">
    <property type="entry name" value="Histidine kinase-like ATPase, C-terminal domain"/>
    <property type="match status" value="1"/>
</dbReference>
<dbReference type="InterPro" id="IPR004358">
    <property type="entry name" value="Sig_transdc_His_kin-like_C"/>
</dbReference>
<dbReference type="InterPro" id="IPR001789">
    <property type="entry name" value="Sig_transdc_resp-reg_receiver"/>
</dbReference>
<dbReference type="GO" id="GO:0000160">
    <property type="term" value="P:phosphorelay signal transduction system"/>
    <property type="evidence" value="ECO:0007669"/>
    <property type="project" value="UniProtKB-KW"/>
</dbReference>
<reference evidence="8" key="2">
    <citation type="journal article" date="2021" name="Microbiome">
        <title>Successional dynamics and alternative stable states in a saline activated sludge microbial community over 9 years.</title>
        <authorList>
            <person name="Wang Y."/>
            <person name="Ye J."/>
            <person name="Ju F."/>
            <person name="Liu L."/>
            <person name="Boyd J.A."/>
            <person name="Deng Y."/>
            <person name="Parks D.H."/>
            <person name="Jiang X."/>
            <person name="Yin X."/>
            <person name="Woodcroft B.J."/>
            <person name="Tyson G.W."/>
            <person name="Hugenholtz P."/>
            <person name="Polz M.F."/>
            <person name="Zhang T."/>
        </authorList>
    </citation>
    <scope>NUCLEOTIDE SEQUENCE</scope>
    <source>
        <strain evidence="8">HKST-UBA01</strain>
    </source>
</reference>
<evidence type="ECO:0000256" key="1">
    <source>
        <dbReference type="ARBA" id="ARBA00000085"/>
    </source>
</evidence>
<dbReference type="InterPro" id="IPR003594">
    <property type="entry name" value="HATPase_dom"/>
</dbReference>
<comment type="catalytic activity">
    <reaction evidence="1">
        <text>ATP + protein L-histidine = ADP + protein N-phospho-L-histidine.</text>
        <dbReference type="EC" id="2.7.13.3"/>
    </reaction>
</comment>
<evidence type="ECO:0000256" key="3">
    <source>
        <dbReference type="ARBA" id="ARBA00022553"/>
    </source>
</evidence>
<dbReference type="CDD" id="cd17546">
    <property type="entry name" value="REC_hyHK_CKI1_RcsC-like"/>
    <property type="match status" value="1"/>
</dbReference>
<dbReference type="Pfam" id="PF00072">
    <property type="entry name" value="Response_reg"/>
    <property type="match status" value="1"/>
</dbReference>
<dbReference type="SUPFAM" id="SSF52172">
    <property type="entry name" value="CheY-like"/>
    <property type="match status" value="1"/>
</dbReference>
<dbReference type="InterPro" id="IPR036890">
    <property type="entry name" value="HATPase_C_sf"/>
</dbReference>
<keyword evidence="4" id="KW-0902">Two-component regulatory system</keyword>
<dbReference type="Gene3D" id="1.10.287.130">
    <property type="match status" value="1"/>
</dbReference>
<proteinExistence type="predicted"/>